<reference evidence="3 4" key="2">
    <citation type="journal article" date="2010" name="Stand. Genomic Sci.">
        <title>Complete genome sequence of Gordonia bronchialis type strain (3410).</title>
        <authorList>
            <person name="Ivanova N."/>
            <person name="Sikorski J."/>
            <person name="Jando M."/>
            <person name="Lapidus A."/>
            <person name="Nolan M."/>
            <person name="Lucas S."/>
            <person name="Del Rio T.G."/>
            <person name="Tice H."/>
            <person name="Copeland A."/>
            <person name="Cheng J.F."/>
            <person name="Chen F."/>
            <person name="Bruce D."/>
            <person name="Goodwin L."/>
            <person name="Pitluck S."/>
            <person name="Mavromatis K."/>
            <person name="Ovchinnikova G."/>
            <person name="Pati A."/>
            <person name="Chen A."/>
            <person name="Palaniappan K."/>
            <person name="Land M."/>
            <person name="Hauser L."/>
            <person name="Chang Y.J."/>
            <person name="Jeffries C.D."/>
            <person name="Chain P."/>
            <person name="Saunders E."/>
            <person name="Han C."/>
            <person name="Detter J.C."/>
            <person name="Brettin T."/>
            <person name="Rohde M."/>
            <person name="Goker M."/>
            <person name="Bristow J."/>
            <person name="Eisen J.A."/>
            <person name="Markowitz V."/>
            <person name="Hugenholtz P."/>
            <person name="Klenk H.P."/>
            <person name="Kyrpides N.C."/>
        </authorList>
    </citation>
    <scope>NUCLEOTIDE SEQUENCE [LARGE SCALE GENOMIC DNA]</scope>
    <source>
        <strain evidence="4">ATCC 25592 / DSM 43247 / BCRC 13721 / JCM 3198 / KCTC 3076 / NBRC 16047 / NCTC 10667</strain>
    </source>
</reference>
<evidence type="ECO:0008006" key="5">
    <source>
        <dbReference type="Google" id="ProtNLM"/>
    </source>
</evidence>
<dbReference type="AlphaFoldDB" id="D0L998"/>
<feature type="transmembrane region" description="Helical" evidence="2">
    <location>
        <begin position="6"/>
        <end position="33"/>
    </location>
</feature>
<reference evidence="4" key="1">
    <citation type="submission" date="2009-10" db="EMBL/GenBank/DDBJ databases">
        <title>The complete chromosome of Gordonia bronchialis DSM 43247.</title>
        <authorList>
            <consortium name="US DOE Joint Genome Institute (JGI-PGF)"/>
            <person name="Lucas S."/>
            <person name="Copeland A."/>
            <person name="Lapidus A."/>
            <person name="Glavina del Rio T."/>
            <person name="Dalin E."/>
            <person name="Tice H."/>
            <person name="Bruce D."/>
            <person name="Goodwin L."/>
            <person name="Pitluck S."/>
            <person name="Kyrpides N."/>
            <person name="Mavromatis K."/>
            <person name="Ivanova N."/>
            <person name="Ovchinnikova G."/>
            <person name="Saunders E."/>
            <person name="Brettin T."/>
            <person name="Detter J.C."/>
            <person name="Han C."/>
            <person name="Larimer F."/>
            <person name="Land M."/>
            <person name="Hauser L."/>
            <person name="Markowitz V."/>
            <person name="Cheng J.-F."/>
            <person name="Hugenholtz P."/>
            <person name="Woyke T."/>
            <person name="Wu D."/>
            <person name="Jando M."/>
            <person name="Schneider S."/>
            <person name="Goeker M."/>
            <person name="Klenk H.-P."/>
            <person name="Eisen J.A."/>
        </authorList>
    </citation>
    <scope>NUCLEOTIDE SEQUENCE [LARGE SCALE GENOMIC DNA]</scope>
    <source>
        <strain evidence="4">ATCC 25592 / DSM 43247 / BCRC 13721 / JCM 3198 / KCTC 3076 / NBRC 16047 / NCTC 10667</strain>
    </source>
</reference>
<dbReference type="EMBL" id="CP001802">
    <property type="protein sequence ID" value="ACY23943.1"/>
    <property type="molecule type" value="Genomic_DNA"/>
</dbReference>
<feature type="region of interest" description="Disordered" evidence="1">
    <location>
        <begin position="124"/>
        <end position="151"/>
    </location>
</feature>
<dbReference type="Proteomes" id="UP000001219">
    <property type="component" value="Chromosome"/>
</dbReference>
<dbReference type="InterPro" id="IPR025962">
    <property type="entry name" value="SdpI/YhfL"/>
</dbReference>
<gene>
    <name evidence="3" type="ordered locus">Gbro_4830</name>
</gene>
<dbReference type="RefSeq" id="WP_012836414.1">
    <property type="nucleotide sequence ID" value="NC_013441.1"/>
</dbReference>
<accession>D0L998</accession>
<keyword evidence="2" id="KW-0812">Transmembrane</keyword>
<sequence length="172" mass="16895">MVVTVSVVSVVVAVVLLVLAAVWAATGVLGLAGRLKRNRWLGVRAEATMRSEEAFALANRVAGPGQIGAAVILVMGAVLTIGVDSAWSVTFGVVGLVAGLFVVGLVSALGVRAAQTLPAPDDTGCGCCSDSPEQSGTAGDNPAGDSPAADCGTASCGSCSLRGLCGNEPAQA</sequence>
<protein>
    <recommendedName>
        <fullName evidence="5">SdpI/YhfL protein family</fullName>
    </recommendedName>
</protein>
<dbReference type="OrthoDB" id="3697642at2"/>
<dbReference type="eggNOG" id="COG5658">
    <property type="taxonomic scope" value="Bacteria"/>
</dbReference>
<feature type="transmembrane region" description="Helical" evidence="2">
    <location>
        <begin position="87"/>
        <end position="111"/>
    </location>
</feature>
<proteinExistence type="predicted"/>
<name>D0L998_GORB4</name>
<evidence type="ECO:0000313" key="3">
    <source>
        <dbReference type="EMBL" id="ACY23943.1"/>
    </source>
</evidence>
<keyword evidence="4" id="KW-1185">Reference proteome</keyword>
<evidence type="ECO:0000256" key="1">
    <source>
        <dbReference type="SAM" id="MobiDB-lite"/>
    </source>
</evidence>
<organism evidence="3 4">
    <name type="scientific">Gordonia bronchialis (strain ATCC 25592 / DSM 43247 / BCRC 13721 / JCM 3198 / KCTC 3076 / NBRC 16047 / NCTC 10667)</name>
    <name type="common">Rhodococcus bronchialis</name>
    <dbReference type="NCBI Taxonomy" id="526226"/>
    <lineage>
        <taxon>Bacteria</taxon>
        <taxon>Bacillati</taxon>
        <taxon>Actinomycetota</taxon>
        <taxon>Actinomycetes</taxon>
        <taxon>Mycobacteriales</taxon>
        <taxon>Gordoniaceae</taxon>
        <taxon>Gordonia</taxon>
    </lineage>
</organism>
<evidence type="ECO:0000256" key="2">
    <source>
        <dbReference type="SAM" id="Phobius"/>
    </source>
</evidence>
<feature type="transmembrane region" description="Helical" evidence="2">
    <location>
        <begin position="54"/>
        <end position="81"/>
    </location>
</feature>
<dbReference type="KEGG" id="gbr:Gbro_4830"/>
<dbReference type="STRING" id="526226.Gbro_4830"/>
<dbReference type="Pfam" id="PF13630">
    <property type="entry name" value="SdpI"/>
    <property type="match status" value="1"/>
</dbReference>
<dbReference type="HOGENOM" id="CLU_130251_0_0_11"/>
<keyword evidence="2" id="KW-0472">Membrane</keyword>
<keyword evidence="2" id="KW-1133">Transmembrane helix</keyword>
<evidence type="ECO:0000313" key="4">
    <source>
        <dbReference type="Proteomes" id="UP000001219"/>
    </source>
</evidence>